<gene>
    <name evidence="2" type="ORF">SOCE26_064170</name>
</gene>
<proteinExistence type="predicted"/>
<feature type="domain" description="Amidase" evidence="1">
    <location>
        <begin position="120"/>
        <end position="537"/>
    </location>
</feature>
<dbReference type="RefSeq" id="WP_104983399.1">
    <property type="nucleotide sequence ID" value="NZ_CP012673.1"/>
</dbReference>
<dbReference type="EMBL" id="CP012673">
    <property type="protein sequence ID" value="AUX44947.1"/>
    <property type="molecule type" value="Genomic_DNA"/>
</dbReference>
<dbReference type="Pfam" id="PF01425">
    <property type="entry name" value="Amidase"/>
    <property type="match status" value="1"/>
</dbReference>
<dbReference type="InterPro" id="IPR036928">
    <property type="entry name" value="AS_sf"/>
</dbReference>
<dbReference type="OrthoDB" id="9811471at2"/>
<dbReference type="EC" id="3.5.1.4" evidence="2"/>
<sequence>MPYDLKTAAAPRLAGRALQALAAALDNPAAGALLLQKLHRDVGVLAMRRAELPEPPSVCPVLPRPSSMFATEAAAIDLQAIAAGAPPANGFAFETAADITRAYTSGRTTPEEVAERAIEAMERADRSDPPLRAFIASRAGEIRAQARASGERRRAGAALGPLDGVPVAIKDEIDVAGYPTTAGTRFLRAVAREDATVVARLRAAGAVILGKTNMHEIGIDTTGFNPHHGTPRNPYAPGHYPGGSSSGSAAAVAAGICPVALGADGGGSIRIPAALCGVAGLKPTWSRVSEHGVAPLCYSVGHVGPIGASVRDVALAYAAIAGPDLRDPGSLLQPPPSLARLGDADLTGVRLGVYTAWMDDASPAVAAACRAAVAALAARGGEVVEVEVPELDRARVAHAVTILSEMASFAEPHDAEHRRSYGLGVRVNLAIGRSLTSRDYVAAQKVRTRALASFRRIFQRIDALVTPACATTAPAIAGDVMPSGESDLEVTSALMRYAFPANLTGYPAISVPAGYDPRALPIGVQLMGRPWEEGLLLRLAEVVERGVTRRRPEMVFNLLPRG</sequence>
<dbReference type="Gene3D" id="3.90.1300.10">
    <property type="entry name" value="Amidase signature (AS) domain"/>
    <property type="match status" value="1"/>
</dbReference>
<dbReference type="PANTHER" id="PTHR11895">
    <property type="entry name" value="TRANSAMIDASE"/>
    <property type="match status" value="1"/>
</dbReference>
<dbReference type="PANTHER" id="PTHR11895:SF67">
    <property type="entry name" value="AMIDASE DOMAIN-CONTAINING PROTEIN"/>
    <property type="match status" value="1"/>
</dbReference>
<keyword evidence="2" id="KW-0378">Hydrolase</keyword>
<reference evidence="2 3" key="1">
    <citation type="submission" date="2015-09" db="EMBL/GenBank/DDBJ databases">
        <title>Sorangium comparison.</title>
        <authorList>
            <person name="Zaburannyi N."/>
            <person name="Bunk B."/>
            <person name="Overmann J."/>
            <person name="Mueller R."/>
        </authorList>
    </citation>
    <scope>NUCLEOTIDE SEQUENCE [LARGE SCALE GENOMIC DNA]</scope>
    <source>
        <strain evidence="2 3">So ce26</strain>
    </source>
</reference>
<dbReference type="Proteomes" id="UP000238348">
    <property type="component" value="Chromosome"/>
</dbReference>
<dbReference type="AlphaFoldDB" id="A0A2L0F051"/>
<protein>
    <submittedName>
        <fullName evidence="2">Amidase</fullName>
        <ecNumber evidence="2">3.5.1.4</ecNumber>
    </submittedName>
</protein>
<dbReference type="InterPro" id="IPR020556">
    <property type="entry name" value="Amidase_CS"/>
</dbReference>
<dbReference type="InterPro" id="IPR023631">
    <property type="entry name" value="Amidase_dom"/>
</dbReference>
<accession>A0A2L0F051</accession>
<evidence type="ECO:0000313" key="2">
    <source>
        <dbReference type="EMBL" id="AUX44947.1"/>
    </source>
</evidence>
<organism evidence="2 3">
    <name type="scientific">Sorangium cellulosum</name>
    <name type="common">Polyangium cellulosum</name>
    <dbReference type="NCBI Taxonomy" id="56"/>
    <lineage>
        <taxon>Bacteria</taxon>
        <taxon>Pseudomonadati</taxon>
        <taxon>Myxococcota</taxon>
        <taxon>Polyangia</taxon>
        <taxon>Polyangiales</taxon>
        <taxon>Polyangiaceae</taxon>
        <taxon>Sorangium</taxon>
    </lineage>
</organism>
<name>A0A2L0F051_SORCE</name>
<dbReference type="SUPFAM" id="SSF75304">
    <property type="entry name" value="Amidase signature (AS) enzymes"/>
    <property type="match status" value="1"/>
</dbReference>
<dbReference type="InterPro" id="IPR000120">
    <property type="entry name" value="Amidase"/>
</dbReference>
<evidence type="ECO:0000313" key="3">
    <source>
        <dbReference type="Proteomes" id="UP000238348"/>
    </source>
</evidence>
<dbReference type="GO" id="GO:0004040">
    <property type="term" value="F:amidase activity"/>
    <property type="evidence" value="ECO:0007669"/>
    <property type="project" value="UniProtKB-EC"/>
</dbReference>
<evidence type="ECO:0000259" key="1">
    <source>
        <dbReference type="Pfam" id="PF01425"/>
    </source>
</evidence>
<dbReference type="PROSITE" id="PS00571">
    <property type="entry name" value="AMIDASES"/>
    <property type="match status" value="1"/>
</dbReference>